<dbReference type="GO" id="GO:0008652">
    <property type="term" value="P:amino acid biosynthetic process"/>
    <property type="evidence" value="ECO:0007669"/>
    <property type="project" value="UniProtKB-KW"/>
</dbReference>
<dbReference type="PANTHER" id="PTHR42811">
    <property type="entry name" value="SERINE ACETYLTRANSFERASE"/>
    <property type="match status" value="1"/>
</dbReference>
<dbReference type="GO" id="GO:0016746">
    <property type="term" value="F:acyltransferase activity"/>
    <property type="evidence" value="ECO:0007669"/>
    <property type="project" value="UniProtKB-KW"/>
</dbReference>
<proteinExistence type="predicted"/>
<accession>A0A1P8EGW0</accession>
<evidence type="ECO:0000256" key="3">
    <source>
        <dbReference type="ARBA" id="ARBA00023315"/>
    </source>
</evidence>
<evidence type="ECO:0000313" key="5">
    <source>
        <dbReference type="Proteomes" id="UP000185674"/>
    </source>
</evidence>
<gene>
    <name evidence="4" type="ORF">BEN76_05115</name>
</gene>
<evidence type="ECO:0000313" key="4">
    <source>
        <dbReference type="EMBL" id="APV35426.1"/>
    </source>
</evidence>
<dbReference type="InterPro" id="IPR053376">
    <property type="entry name" value="Serine_acetyltransferase"/>
</dbReference>
<keyword evidence="3" id="KW-0012">Acyltransferase</keyword>
<dbReference type="SUPFAM" id="SSF51161">
    <property type="entry name" value="Trimeric LpxA-like enzymes"/>
    <property type="match status" value="1"/>
</dbReference>
<dbReference type="AlphaFoldDB" id="A0A1P8EGW0"/>
<reference evidence="4 5" key="1">
    <citation type="submission" date="2016-08" db="EMBL/GenBank/DDBJ databases">
        <title>Complete genome sequence of Acinetobacter baylyi strain GFJ2.</title>
        <authorList>
            <person name="Tabata M."/>
            <person name="Kuboki S."/>
            <person name="Gibu N."/>
            <person name="Kinouchi Y."/>
            <person name="Vangnai A."/>
            <person name="Kasai D."/>
            <person name="Fukuda M."/>
        </authorList>
    </citation>
    <scope>NUCLEOTIDE SEQUENCE [LARGE SCALE GENOMIC DNA]</scope>
    <source>
        <strain evidence="4 5">GFJ2</strain>
    </source>
</reference>
<dbReference type="STRING" id="487316.BEN76_05115"/>
<dbReference type="RefSeq" id="WP_076032463.1">
    <property type="nucleotide sequence ID" value="NZ_CP016896.1"/>
</dbReference>
<evidence type="ECO:0000256" key="2">
    <source>
        <dbReference type="ARBA" id="ARBA00022679"/>
    </source>
</evidence>
<dbReference type="InterPro" id="IPR011004">
    <property type="entry name" value="Trimer_LpxA-like_sf"/>
</dbReference>
<name>A0A1P8EGW0_9GAMM</name>
<evidence type="ECO:0000256" key="1">
    <source>
        <dbReference type="ARBA" id="ARBA00022605"/>
    </source>
</evidence>
<dbReference type="NCBIfam" id="NF041874">
    <property type="entry name" value="EPS_EpsC"/>
    <property type="match status" value="1"/>
</dbReference>
<dbReference type="Proteomes" id="UP000185674">
    <property type="component" value="Chromosome"/>
</dbReference>
<dbReference type="InterPro" id="IPR042122">
    <property type="entry name" value="Ser_AcTrfase_N_sf"/>
</dbReference>
<dbReference type="InterPro" id="IPR045304">
    <property type="entry name" value="LbH_SAT"/>
</dbReference>
<keyword evidence="2 4" id="KW-0808">Transferase</keyword>
<organism evidence="4 5">
    <name type="scientific">Acinetobacter soli</name>
    <dbReference type="NCBI Taxonomy" id="487316"/>
    <lineage>
        <taxon>Bacteria</taxon>
        <taxon>Pseudomonadati</taxon>
        <taxon>Pseudomonadota</taxon>
        <taxon>Gammaproteobacteria</taxon>
        <taxon>Moraxellales</taxon>
        <taxon>Moraxellaceae</taxon>
        <taxon>Acinetobacter</taxon>
    </lineage>
</organism>
<dbReference type="EMBL" id="CP016896">
    <property type="protein sequence ID" value="APV35426.1"/>
    <property type="molecule type" value="Genomic_DNA"/>
</dbReference>
<dbReference type="KEGG" id="asol:BEN76_05115"/>
<dbReference type="CDD" id="cd03354">
    <property type="entry name" value="LbH_SAT"/>
    <property type="match status" value="1"/>
</dbReference>
<sequence>MASWNIHSVVDGLQKARHDWRESQHRTKEMGDRELPSKEVLRVVVNDLCGILFPMRLGPAELRQETENYYIAYTLDRVLNELFIQVRMALHYEAKLHPSTVDADIDTYAKTIVQDFASALPDIRRLLDEDVLAAFEGDPAAHSVDEVLICYPGLLAIIYHRLSHQLYKHVPLVSRIISELAHSATGIDIHPGAQIGKGFFIDHGTGVVIGETCIIGERVRIYQAVTLGAKRFELTDDGGLKKDYARHPIVEDEVVIYAGATILGRIIIGKGSTIGGNVWLTHSVPAASQILQSPSESCKKVP</sequence>
<dbReference type="Gene3D" id="2.160.10.10">
    <property type="entry name" value="Hexapeptide repeat proteins"/>
    <property type="match status" value="1"/>
</dbReference>
<keyword evidence="1" id="KW-0028">Amino-acid biosynthesis</keyword>
<dbReference type="eggNOG" id="COG1045">
    <property type="taxonomic scope" value="Bacteria"/>
</dbReference>
<protein>
    <submittedName>
        <fullName evidence="4">Serine acetyltransferase</fullName>
    </submittedName>
</protein>
<dbReference type="Gene3D" id="1.10.3130.10">
    <property type="entry name" value="serine acetyltransferase, domain 1"/>
    <property type="match status" value="1"/>
</dbReference>